<dbReference type="PANTHER" id="PTHR32182:SF0">
    <property type="entry name" value="DNA REPLICATION AND REPAIR PROTEIN RECF"/>
    <property type="match status" value="1"/>
</dbReference>
<evidence type="ECO:0000256" key="4">
    <source>
        <dbReference type="SAM" id="Coils"/>
    </source>
</evidence>
<dbReference type="GO" id="GO:0009432">
    <property type="term" value="P:SOS response"/>
    <property type="evidence" value="ECO:0007669"/>
    <property type="project" value="UniProtKB-KW"/>
</dbReference>
<evidence type="ECO:0000256" key="1">
    <source>
        <dbReference type="ARBA" id="ARBA00022763"/>
    </source>
</evidence>
<evidence type="ECO:0000256" key="2">
    <source>
        <dbReference type="ARBA" id="ARBA00023204"/>
    </source>
</evidence>
<proteinExistence type="predicted"/>
<evidence type="ECO:0008006" key="7">
    <source>
        <dbReference type="Google" id="ProtNLM"/>
    </source>
</evidence>
<accession>A0A498PMB5</accession>
<dbReference type="GO" id="GO:0000731">
    <property type="term" value="P:DNA synthesis involved in DNA repair"/>
    <property type="evidence" value="ECO:0007669"/>
    <property type="project" value="TreeGrafter"/>
</dbReference>
<organism evidence="5 6">
    <name type="scientific">Mycobacterium attenuatum</name>
    <dbReference type="NCBI Taxonomy" id="2341086"/>
    <lineage>
        <taxon>Bacteria</taxon>
        <taxon>Bacillati</taxon>
        <taxon>Actinomycetota</taxon>
        <taxon>Actinomycetes</taxon>
        <taxon>Mycobacteriales</taxon>
        <taxon>Mycobacteriaceae</taxon>
        <taxon>Mycobacterium</taxon>
    </lineage>
</organism>
<dbReference type="RefSeq" id="WP_122524805.1">
    <property type="nucleotide sequence ID" value="NZ_UPHP01000001.1"/>
</dbReference>
<keyword evidence="3" id="KW-0742">SOS response</keyword>
<evidence type="ECO:0000313" key="5">
    <source>
        <dbReference type="EMBL" id="VBA31473.1"/>
    </source>
</evidence>
<keyword evidence="2" id="KW-0234">DNA repair</keyword>
<dbReference type="Gene3D" id="3.40.50.300">
    <property type="entry name" value="P-loop containing nucleotide triphosphate hydrolases"/>
    <property type="match status" value="1"/>
</dbReference>
<dbReference type="Proteomes" id="UP000273307">
    <property type="component" value="Unassembled WGS sequence"/>
</dbReference>
<name>A0A498PMB5_9MYCO</name>
<sequence>MTTTPSNITTDIDQYRLSRLQIINWGVFDGYHSIGFAPKGTLIAGRSGSGKSTLLDAISLGFLPSKRRNFNASSDIGQRTVDKYIRGQWGERRAGTEERVLMFLRGEGAAWSAVALTYTSTSGNNVTGLVLKRLAADKTSEPVSDYYLIDSAAEIQGDCNEWVAKSYSAIVLRDAGWRGGGKGHNEGWYLSQLYAAIGIRASEAAQQLLGKAKSLKSVGGLERFVREYMLDEPESIRDIAGALAQIDPLVSARNDLEVAQHKFRILDGIDEAYGTFAAESARLASLTTIDRQMIIDFVDQHRKDKCGPEIGRLDRELREIGDEGDVLEERKKTSYARLKLLISQVSDASATLVPVENALQTARTRANVVQNNASCYERLILEVGYPPADNETDFAELRQLCWEISEQIAHELNAGNTVLYDVIQKERNSADRVKAINAELTRVRDHGSPIPFSESEMRERIVAALGVSAKQMPYVAELMEIADGRQRWQVAAEKVLRRAGLTLLVPQRYYRDVLAFANANNMRGYLKLREVVVGARIRQPQHGTLAAMLQLADPSHECAAAAITIISKAGDFVCADSAADFDRFARAVTDTGLMQTGTGEAIKDDRDPLRASQYLFQGDVEAKMEALAEDLAQAEADRELARIAVTAKEDEREDLRRQQATVLAVYGNYPSFSEIDAVSADREVAQLSEQLEALLQDQPDLAKLQRQADEQEKTYEKLVTDIGLLRQRESDKDTLRTALMDLEDSLSPAAVSDRIRVELGNYVNSMASTLDLLHPETFRGELVRTVENDQNTLRVSLGRSRQRVEKIMTVFDDQFRDSIPNDSDDLDAKAADYVDLWQRIKDRELPDAYDRMLKHITRDAPTALLNLRTKADNAAALIHSQIDRVNTGLSAVEFNTGTRLRLRAPDRNLDAVRQLNERCTRISQRAAAVAANDKDAIYSQYKDILELRQLLGSIEPEHRQWTRDALDVRHRFAMYCEEFDATDPQKVIRTHSNSEDNSGGEQEKLMAFCLAGALSYNLADPVSGDNRPVFAQLMLDEAFSKSDPVFARQALAAFGRFGFQLVIVATLQNSTIIEPHVGGVVLVSKSDKPGVRPVAAVRAQTIDEFVPFRRALSRQTLNNTADL</sequence>
<dbReference type="SUPFAM" id="SSF52540">
    <property type="entry name" value="P-loop containing nucleoside triphosphate hydrolases"/>
    <property type="match status" value="1"/>
</dbReference>
<dbReference type="OrthoDB" id="174137at2"/>
<dbReference type="Pfam" id="PF13558">
    <property type="entry name" value="SbcC_Walker_B"/>
    <property type="match status" value="1"/>
</dbReference>
<dbReference type="PANTHER" id="PTHR32182">
    <property type="entry name" value="DNA REPLICATION AND REPAIR PROTEIN RECF"/>
    <property type="match status" value="1"/>
</dbReference>
<keyword evidence="6" id="KW-1185">Reference proteome</keyword>
<keyword evidence="4" id="KW-0175">Coiled coil</keyword>
<dbReference type="InterPro" id="IPR027417">
    <property type="entry name" value="P-loop_NTPase"/>
</dbReference>
<feature type="coiled-coil region" evidence="4">
    <location>
        <begin position="617"/>
        <end position="721"/>
    </location>
</feature>
<reference evidence="5 6" key="1">
    <citation type="submission" date="2018-09" db="EMBL/GenBank/DDBJ databases">
        <authorList>
            <person name="Tagini F."/>
        </authorList>
    </citation>
    <scope>NUCLEOTIDE SEQUENCE [LARGE SCALE GENOMIC DNA]</scope>
    <source>
        <strain evidence="5 6">MK136</strain>
    </source>
</reference>
<dbReference type="AlphaFoldDB" id="A0A498PMB5"/>
<dbReference type="GO" id="GO:0006302">
    <property type="term" value="P:double-strand break repair"/>
    <property type="evidence" value="ECO:0007669"/>
    <property type="project" value="TreeGrafter"/>
</dbReference>
<keyword evidence="1" id="KW-0227">DNA damage</keyword>
<protein>
    <recommendedName>
        <fullName evidence="7">Chromosome partition protein Smc</fullName>
    </recommendedName>
</protein>
<evidence type="ECO:0000313" key="6">
    <source>
        <dbReference type="Proteomes" id="UP000273307"/>
    </source>
</evidence>
<gene>
    <name evidence="5" type="ORF">LAUMK136_00066</name>
</gene>
<dbReference type="Pfam" id="PF13555">
    <property type="entry name" value="AAA_29"/>
    <property type="match status" value="1"/>
</dbReference>
<evidence type="ECO:0000256" key="3">
    <source>
        <dbReference type="ARBA" id="ARBA00023236"/>
    </source>
</evidence>
<dbReference type="EMBL" id="UPHP01000001">
    <property type="protein sequence ID" value="VBA31473.1"/>
    <property type="molecule type" value="Genomic_DNA"/>
</dbReference>